<feature type="compositionally biased region" description="Low complexity" evidence="1">
    <location>
        <begin position="94"/>
        <end position="113"/>
    </location>
</feature>
<feature type="compositionally biased region" description="Basic and acidic residues" evidence="1">
    <location>
        <begin position="73"/>
        <end position="88"/>
    </location>
</feature>
<keyword evidence="3" id="KW-1185">Reference proteome</keyword>
<dbReference type="EMBL" id="CH408155">
    <property type="protein sequence ID" value="EDK36110.2"/>
    <property type="molecule type" value="Genomic_DNA"/>
</dbReference>
<evidence type="ECO:0000313" key="3">
    <source>
        <dbReference type="Proteomes" id="UP000001997"/>
    </source>
</evidence>
<dbReference type="HOGENOM" id="CLU_021252_0_0_1"/>
<dbReference type="InterPro" id="IPR029063">
    <property type="entry name" value="SAM-dependent_MTases_sf"/>
</dbReference>
<feature type="compositionally biased region" description="Low complexity" evidence="1">
    <location>
        <begin position="160"/>
        <end position="181"/>
    </location>
</feature>
<evidence type="ECO:0000256" key="1">
    <source>
        <dbReference type="SAM" id="MobiDB-lite"/>
    </source>
</evidence>
<feature type="compositionally biased region" description="Polar residues" evidence="1">
    <location>
        <begin position="48"/>
        <end position="58"/>
    </location>
</feature>
<name>A5DAA3_PICGU</name>
<dbReference type="Gene3D" id="3.40.50.150">
    <property type="entry name" value="Vaccinia Virus protein VP39"/>
    <property type="match status" value="1"/>
</dbReference>
<accession>A5DAA3</accession>
<dbReference type="GeneID" id="5129432"/>
<dbReference type="InParanoid" id="A5DAA3"/>
<feature type="compositionally biased region" description="Basic residues" evidence="1">
    <location>
        <begin position="16"/>
        <end position="33"/>
    </location>
</feature>
<dbReference type="KEGG" id="pgu:PGUG_00208"/>
<evidence type="ECO:0000313" key="2">
    <source>
        <dbReference type="EMBL" id="EDK36110.2"/>
    </source>
</evidence>
<gene>
    <name evidence="2" type="ORF">PGUG_00208</name>
</gene>
<dbReference type="OrthoDB" id="2013972at2759"/>
<dbReference type="VEuPathDB" id="FungiDB:PGUG_00208"/>
<feature type="compositionally biased region" description="Low complexity" evidence="1">
    <location>
        <begin position="137"/>
        <end position="151"/>
    </location>
</feature>
<proteinExistence type="predicted"/>
<dbReference type="AlphaFoldDB" id="A5DAA3"/>
<dbReference type="RefSeq" id="XP_001486831.2">
    <property type="nucleotide sequence ID" value="XM_001486781.1"/>
</dbReference>
<organism evidence="2 3">
    <name type="scientific">Meyerozyma guilliermondii (strain ATCC 6260 / CBS 566 / DSM 6381 / JCM 1539 / NBRC 10279 / NRRL Y-324)</name>
    <name type="common">Yeast</name>
    <name type="synonym">Candida guilliermondii</name>
    <dbReference type="NCBI Taxonomy" id="294746"/>
    <lineage>
        <taxon>Eukaryota</taxon>
        <taxon>Fungi</taxon>
        <taxon>Dikarya</taxon>
        <taxon>Ascomycota</taxon>
        <taxon>Saccharomycotina</taxon>
        <taxon>Pichiomycetes</taxon>
        <taxon>Debaryomycetaceae</taxon>
        <taxon>Meyerozyma</taxon>
    </lineage>
</organism>
<dbReference type="OMA" id="KPMNFEY"/>
<feature type="region of interest" description="Disordered" evidence="1">
    <location>
        <begin position="1"/>
        <end position="199"/>
    </location>
</feature>
<reference evidence="2 3" key="1">
    <citation type="journal article" date="2009" name="Nature">
        <title>Evolution of pathogenicity and sexual reproduction in eight Candida genomes.</title>
        <authorList>
            <person name="Butler G."/>
            <person name="Rasmussen M.D."/>
            <person name="Lin M.F."/>
            <person name="Santos M.A."/>
            <person name="Sakthikumar S."/>
            <person name="Munro C.A."/>
            <person name="Rheinbay E."/>
            <person name="Grabherr M."/>
            <person name="Forche A."/>
            <person name="Reedy J.L."/>
            <person name="Agrafioti I."/>
            <person name="Arnaud M.B."/>
            <person name="Bates S."/>
            <person name="Brown A.J."/>
            <person name="Brunke S."/>
            <person name="Costanzo M.C."/>
            <person name="Fitzpatrick D.A."/>
            <person name="de Groot P.W."/>
            <person name="Harris D."/>
            <person name="Hoyer L.L."/>
            <person name="Hube B."/>
            <person name="Klis F.M."/>
            <person name="Kodira C."/>
            <person name="Lennard N."/>
            <person name="Logue M.E."/>
            <person name="Martin R."/>
            <person name="Neiman A.M."/>
            <person name="Nikolaou E."/>
            <person name="Quail M.A."/>
            <person name="Quinn J."/>
            <person name="Santos M.C."/>
            <person name="Schmitzberger F.F."/>
            <person name="Sherlock G."/>
            <person name="Shah P."/>
            <person name="Silverstein K.A."/>
            <person name="Skrzypek M.S."/>
            <person name="Soll D."/>
            <person name="Staggs R."/>
            <person name="Stansfield I."/>
            <person name="Stumpf M.P."/>
            <person name="Sudbery P.E."/>
            <person name="Srikantha T."/>
            <person name="Zeng Q."/>
            <person name="Berman J."/>
            <person name="Berriman M."/>
            <person name="Heitman J."/>
            <person name="Gow N.A."/>
            <person name="Lorenz M.C."/>
            <person name="Birren B.W."/>
            <person name="Kellis M."/>
            <person name="Cuomo C.A."/>
        </authorList>
    </citation>
    <scope>NUCLEOTIDE SEQUENCE [LARGE SCALE GENOMIC DNA]</scope>
    <source>
        <strain evidence="3">ATCC 6260 / CBS 566 / DSM 6381 / JCM 1539 / NBRC 10279 / NRRL Y-324</strain>
    </source>
</reference>
<dbReference type="SUPFAM" id="SSF53335">
    <property type="entry name" value="S-adenosyl-L-methionine-dependent methyltransferases"/>
    <property type="match status" value="1"/>
</dbReference>
<protein>
    <submittedName>
        <fullName evidence="2">Uncharacterized protein</fullName>
    </submittedName>
</protein>
<sequence>MSFYIVPSMSYQTQQKLKKKPSSSSGRHRKHGKSSASSTKAEEDDAASTHSSAQSVKTSNDDVKSAGPYNGVDSKELSHSLQKLKETAPSEIVVPTPVVSSNSPSDSRTSPSTKRSDSDKSPIATPNDASNDKHRSGSTYSTVSGSSVPSSLRKVFRRNSSMTSYQSYSSARSSPTATPPSVEVESMIPNRPSDLKQKRSSSSLVFAHVLSPSTKVDLSPTLPDYIPITDLSIMNSIESVNRSFLNPAFQIQRYQNFIEFLKDHHVSDPVNFASVRNHCLSKFIKEHSIAVDWHHSNEAQNFRDMHHYEAHLSFQLLRARNLVRRILRQVTAEDPNRSPMINCEELIQLNYINYVRYSFSLPSTLPSSETRLNEFQRAHYEYKECISNIQRSLESLKREELGSDIGTSGTQAILNMVTKVSYEFVLLEKYHIHILSKLNNNYLIESRSVRRIFEMYKAQVNDRNTRSPKVLLYNNFYSSQYTWHLSLSIPFARVYQMSICNEVPDFYVNYGTARNEQEYWNYEIDDENFYKSYLQHLSIEDFKTFQHYTPKNLVELVQDVRSKGDKSNGGADDLQPFNFQYYPSSLASIPSNTFDIIQSRDLALQLTPKNFKVVLGEFFRILKPGGSLELSVFQFGKGTLDLFSCEMYGDLDLTQLYDIIPHFITVVMQELVKLFGADNVSYSVALLNRNNEVTDFLMKHLGLVLYDIFGRIDDFCVNVRDSEVEEKSKPNTNLNQLVHIRAEKRTTS</sequence>
<dbReference type="Proteomes" id="UP000001997">
    <property type="component" value="Unassembled WGS sequence"/>
</dbReference>
<dbReference type="eggNOG" id="ENOG502SA7E">
    <property type="taxonomic scope" value="Eukaryota"/>
</dbReference>